<dbReference type="GO" id="GO:0045493">
    <property type="term" value="P:xylan catabolic process"/>
    <property type="evidence" value="ECO:0007669"/>
    <property type="project" value="UniProtKB-KW"/>
</dbReference>
<dbReference type="STRING" id="1169540.A0A0G4EHQ7"/>
<name>A0A0G4EHQ7_VITBC</name>
<keyword evidence="5 10" id="KW-0732">Signal</keyword>
<evidence type="ECO:0000313" key="13">
    <source>
        <dbReference type="Proteomes" id="UP000041254"/>
    </source>
</evidence>
<dbReference type="EMBL" id="CDMY01000243">
    <property type="protein sequence ID" value="CEL96107.1"/>
    <property type="molecule type" value="Genomic_DNA"/>
</dbReference>
<dbReference type="Proteomes" id="UP000041254">
    <property type="component" value="Unassembled WGS sequence"/>
</dbReference>
<dbReference type="InterPro" id="IPR017853">
    <property type="entry name" value="GH"/>
</dbReference>
<evidence type="ECO:0000256" key="1">
    <source>
        <dbReference type="ARBA" id="ARBA00000681"/>
    </source>
</evidence>
<keyword evidence="13" id="KW-1185">Reference proteome</keyword>
<sequence length="382" mass="44486">MWNLCVVLALLTALLPDRGIAQVPRINKVSNWKSVFPKKAVRRGQPGTFRHIAWGKNLFFGCAVSIYNQNDFKQYRDITRREFNMIVAKSECKMRKIMKVKNKGYDWKECDALLDLAKKEGQYYRYHAIAWYSSTPGWVNALPQKQFRDLFIKFTKDAIKRYAQPRVQSWDVANEALEQTQKSPAKNPKWRKSMLYKKFPDHLEVLHRVAKNEASRLKKPARLFYNDFGAESSRGWMKGKADAIFHIVKQLRARGAPIDGVGFQAHLSLDWSDYNGVAQNFKRLGQMGLEVQLTEVDVTCGRPVKGKWQFCQGWNQKKREQQAKIFAGMLRVCMKAPNCTAFVTWGVSDRWTWRPKDHPFIYDAKFNKKPAWFSLMNTLKAN</sequence>
<evidence type="ECO:0000256" key="8">
    <source>
        <dbReference type="ARBA" id="ARBA00023295"/>
    </source>
</evidence>
<dbReference type="Pfam" id="PF00331">
    <property type="entry name" value="Glyco_hydro_10"/>
    <property type="match status" value="1"/>
</dbReference>
<keyword evidence="6" id="KW-0378">Hydrolase</keyword>
<dbReference type="InterPro" id="IPR044846">
    <property type="entry name" value="GH10"/>
</dbReference>
<dbReference type="PANTHER" id="PTHR31490">
    <property type="entry name" value="GLYCOSYL HYDROLASE"/>
    <property type="match status" value="1"/>
</dbReference>
<keyword evidence="7" id="KW-0119">Carbohydrate metabolism</keyword>
<organism evidence="12 13">
    <name type="scientific">Vitrella brassicaformis (strain CCMP3155)</name>
    <dbReference type="NCBI Taxonomy" id="1169540"/>
    <lineage>
        <taxon>Eukaryota</taxon>
        <taxon>Sar</taxon>
        <taxon>Alveolata</taxon>
        <taxon>Colpodellida</taxon>
        <taxon>Vitrellaceae</taxon>
        <taxon>Vitrella</taxon>
    </lineage>
</organism>
<dbReference type="PRINTS" id="PR00134">
    <property type="entry name" value="GLHYDRLASE10"/>
</dbReference>
<evidence type="ECO:0000313" key="12">
    <source>
        <dbReference type="EMBL" id="CEL96107.1"/>
    </source>
</evidence>
<dbReference type="GO" id="GO:0031176">
    <property type="term" value="F:endo-1,4-beta-xylanase activity"/>
    <property type="evidence" value="ECO:0007669"/>
    <property type="project" value="UniProtKB-EC"/>
</dbReference>
<evidence type="ECO:0000256" key="4">
    <source>
        <dbReference type="ARBA" id="ARBA00022651"/>
    </source>
</evidence>
<keyword evidence="9" id="KW-0624">Polysaccharide degradation</keyword>
<keyword evidence="4" id="KW-0858">Xylan degradation</keyword>
<keyword evidence="8" id="KW-0326">Glycosidase</keyword>
<evidence type="ECO:0000256" key="5">
    <source>
        <dbReference type="ARBA" id="ARBA00022729"/>
    </source>
</evidence>
<dbReference type="Gene3D" id="3.20.20.80">
    <property type="entry name" value="Glycosidases"/>
    <property type="match status" value="1"/>
</dbReference>
<protein>
    <recommendedName>
        <fullName evidence="3">endo-1,4-beta-xylanase</fullName>
        <ecNumber evidence="3">3.2.1.8</ecNumber>
    </recommendedName>
</protein>
<proteinExistence type="inferred from homology"/>
<feature type="domain" description="GH10" evidence="11">
    <location>
        <begin position="69"/>
        <end position="378"/>
    </location>
</feature>
<dbReference type="OrthoDB" id="3055998at2759"/>
<dbReference type="InterPro" id="IPR001000">
    <property type="entry name" value="GH10_dom"/>
</dbReference>
<evidence type="ECO:0000256" key="3">
    <source>
        <dbReference type="ARBA" id="ARBA00012590"/>
    </source>
</evidence>
<evidence type="ECO:0000256" key="10">
    <source>
        <dbReference type="SAM" id="SignalP"/>
    </source>
</evidence>
<dbReference type="VEuPathDB" id="CryptoDB:Vbra_7518"/>
<evidence type="ECO:0000256" key="2">
    <source>
        <dbReference type="ARBA" id="ARBA00007495"/>
    </source>
</evidence>
<dbReference type="PROSITE" id="PS51760">
    <property type="entry name" value="GH10_2"/>
    <property type="match status" value="1"/>
</dbReference>
<accession>A0A0G4EHQ7</accession>
<reference evidence="12 13" key="1">
    <citation type="submission" date="2014-11" db="EMBL/GenBank/DDBJ databases">
        <authorList>
            <person name="Zhu J."/>
            <person name="Qi W."/>
            <person name="Song R."/>
        </authorList>
    </citation>
    <scope>NUCLEOTIDE SEQUENCE [LARGE SCALE GENOMIC DNA]</scope>
</reference>
<gene>
    <name evidence="12" type="ORF">Vbra_7518</name>
</gene>
<evidence type="ECO:0000259" key="11">
    <source>
        <dbReference type="PROSITE" id="PS51760"/>
    </source>
</evidence>
<dbReference type="AlphaFoldDB" id="A0A0G4EHQ7"/>
<dbReference type="SMART" id="SM00633">
    <property type="entry name" value="Glyco_10"/>
    <property type="match status" value="1"/>
</dbReference>
<dbReference type="EC" id="3.2.1.8" evidence="3"/>
<dbReference type="InParanoid" id="A0A0G4EHQ7"/>
<feature type="signal peptide" evidence="10">
    <location>
        <begin position="1"/>
        <end position="21"/>
    </location>
</feature>
<dbReference type="SUPFAM" id="SSF51445">
    <property type="entry name" value="(Trans)glycosidases"/>
    <property type="match status" value="1"/>
</dbReference>
<evidence type="ECO:0000256" key="9">
    <source>
        <dbReference type="ARBA" id="ARBA00023326"/>
    </source>
</evidence>
<dbReference type="PANTHER" id="PTHR31490:SF88">
    <property type="entry name" value="BETA-XYLANASE"/>
    <property type="match status" value="1"/>
</dbReference>
<evidence type="ECO:0000256" key="6">
    <source>
        <dbReference type="ARBA" id="ARBA00022801"/>
    </source>
</evidence>
<dbReference type="PhylomeDB" id="A0A0G4EHQ7"/>
<comment type="catalytic activity">
    <reaction evidence="1">
        <text>Endohydrolysis of (1-&gt;4)-beta-D-xylosidic linkages in xylans.</text>
        <dbReference type="EC" id="3.2.1.8"/>
    </reaction>
</comment>
<comment type="similarity">
    <text evidence="2">Belongs to the glycosyl hydrolase 10 (cellulase F) family.</text>
</comment>
<feature type="chain" id="PRO_5005187644" description="endo-1,4-beta-xylanase" evidence="10">
    <location>
        <begin position="22"/>
        <end position="382"/>
    </location>
</feature>
<evidence type="ECO:0000256" key="7">
    <source>
        <dbReference type="ARBA" id="ARBA00023277"/>
    </source>
</evidence>